<dbReference type="KEGG" id="tva:5464671"/>
<dbReference type="Gene3D" id="1.10.418.10">
    <property type="entry name" value="Calponin-like domain"/>
    <property type="match status" value="2"/>
</dbReference>
<feature type="domain" description="EF-hand" evidence="3">
    <location>
        <begin position="798"/>
        <end position="833"/>
    </location>
</feature>
<dbReference type="Gene3D" id="1.10.238.10">
    <property type="entry name" value="EF-hand"/>
    <property type="match status" value="2"/>
</dbReference>
<feature type="domain" description="Calponin-homology (CH)" evidence="2">
    <location>
        <begin position="15"/>
        <end position="122"/>
    </location>
</feature>
<dbReference type="RefSeq" id="XP_001580136.1">
    <property type="nucleotide sequence ID" value="XM_001580086.1"/>
</dbReference>
<evidence type="ECO:0000256" key="1">
    <source>
        <dbReference type="ARBA" id="ARBA00022837"/>
    </source>
</evidence>
<accession>A2DKH3</accession>
<organism evidence="4 5">
    <name type="scientific">Trichomonas vaginalis (strain ATCC PRA-98 / G3)</name>
    <dbReference type="NCBI Taxonomy" id="412133"/>
    <lineage>
        <taxon>Eukaryota</taxon>
        <taxon>Metamonada</taxon>
        <taxon>Parabasalia</taxon>
        <taxon>Trichomonadida</taxon>
        <taxon>Trichomonadidae</taxon>
        <taxon>Trichomonas</taxon>
    </lineage>
</organism>
<dbReference type="AlphaFoldDB" id="A2DKH3"/>
<dbReference type="Gene3D" id="1.20.58.60">
    <property type="match status" value="1"/>
</dbReference>
<evidence type="ECO:0000313" key="4">
    <source>
        <dbReference type="EMBL" id="EAY19150.1"/>
    </source>
</evidence>
<dbReference type="OMA" id="KIADYNH"/>
<gene>
    <name evidence="4" type="ORF">TVAG_190450</name>
</gene>
<dbReference type="SMART" id="SM01184">
    <property type="entry name" value="efhand_Ca_insen"/>
    <property type="match status" value="1"/>
</dbReference>
<dbReference type="InParanoid" id="A2DKH3"/>
<dbReference type="STRING" id="5722.A2DKH3"/>
<reference evidence="4" key="2">
    <citation type="journal article" date="2007" name="Science">
        <title>Draft genome sequence of the sexually transmitted pathogen Trichomonas vaginalis.</title>
        <authorList>
            <person name="Carlton J.M."/>
            <person name="Hirt R.P."/>
            <person name="Silva J.C."/>
            <person name="Delcher A.L."/>
            <person name="Schatz M."/>
            <person name="Zhao Q."/>
            <person name="Wortman J.R."/>
            <person name="Bidwell S.L."/>
            <person name="Alsmark U.C.M."/>
            <person name="Besteiro S."/>
            <person name="Sicheritz-Ponten T."/>
            <person name="Noel C.J."/>
            <person name="Dacks J.B."/>
            <person name="Foster P.G."/>
            <person name="Simillion C."/>
            <person name="Van de Peer Y."/>
            <person name="Miranda-Saavedra D."/>
            <person name="Barton G.J."/>
            <person name="Westrop G.D."/>
            <person name="Mueller S."/>
            <person name="Dessi D."/>
            <person name="Fiori P.L."/>
            <person name="Ren Q."/>
            <person name="Paulsen I."/>
            <person name="Zhang H."/>
            <person name="Bastida-Corcuera F.D."/>
            <person name="Simoes-Barbosa A."/>
            <person name="Brown M.T."/>
            <person name="Hayes R.D."/>
            <person name="Mukherjee M."/>
            <person name="Okumura C.Y."/>
            <person name="Schneider R."/>
            <person name="Smith A.J."/>
            <person name="Vanacova S."/>
            <person name="Villalvazo M."/>
            <person name="Haas B.J."/>
            <person name="Pertea M."/>
            <person name="Feldblyum T.V."/>
            <person name="Utterback T.R."/>
            <person name="Shu C.L."/>
            <person name="Osoegawa K."/>
            <person name="de Jong P.J."/>
            <person name="Hrdy I."/>
            <person name="Horvathova L."/>
            <person name="Zubacova Z."/>
            <person name="Dolezal P."/>
            <person name="Malik S.B."/>
            <person name="Logsdon J.M. Jr."/>
            <person name="Henze K."/>
            <person name="Gupta A."/>
            <person name="Wang C.C."/>
            <person name="Dunne R.L."/>
            <person name="Upcroft J.A."/>
            <person name="Upcroft P."/>
            <person name="White O."/>
            <person name="Salzberg S.L."/>
            <person name="Tang P."/>
            <person name="Chiu C.-H."/>
            <person name="Lee Y.-S."/>
            <person name="Embley T.M."/>
            <person name="Coombs G.H."/>
            <person name="Mottram J.C."/>
            <person name="Tachezy J."/>
            <person name="Fraser-Liggett C.M."/>
            <person name="Johnson P.J."/>
        </authorList>
    </citation>
    <scope>NUCLEOTIDE SEQUENCE [LARGE SCALE GENOMIC DNA]</scope>
    <source>
        <strain evidence="4">G3</strain>
    </source>
</reference>
<keyword evidence="1" id="KW-0106">Calcium</keyword>
<dbReference type="SUPFAM" id="SSF46966">
    <property type="entry name" value="Spectrin repeat"/>
    <property type="match status" value="1"/>
</dbReference>
<evidence type="ECO:0000259" key="3">
    <source>
        <dbReference type="PROSITE" id="PS50222"/>
    </source>
</evidence>
<dbReference type="InterPro" id="IPR036872">
    <property type="entry name" value="CH_dom_sf"/>
</dbReference>
<sequence length="931" mass="106258">MSVRREGLLDDAWEKTQIKVFSRWVQKQLLARQIQFETIETDFEDGTKLLNLLEIIGKEPMPSKWHKQPKMMVQKRENVDLALKYINEVKKIRTVGIGADDIINKNLKLTLGLTWTCINKFMIEEISVEEATARDALLLWAKKNTQGYEHVAVNNFTTSWNTGLAFAALINKFRPNLLDYSALDYNDHKGACEKAFAACKELGIYVYLDPEDVIDTTPDEKSVVTQVAEFFHFFASESKIAAMADKIKRTVAIQKQIDELKNTYIEDAKAAIEKMTVEDEKLKADDYEKTIPGIRGKLASVISYNRDIRPEIVDHRAKAMRSWAALVTKCKSGNRPIPEIPQGLEPEALTNKFNEIEQTSTTRRDELTQELNDMIKKKVEDFMAKCMDIINKCDAIHEEVKTIEGTTAEKKDKVEQKLHEAEDLQPALAELTPLFQELVELRINTLSSQTDDSVNRHHSQLITYIKHLLEQLNGKLFEETNEARINEYNALAQPLYDEAIAFKEEVLAISGELRERRTQFLAKQAEAPTKREHVNEIDPIFDGLEKDSLHLRVNHSPTEIRNVYAVTLQHIITELNKIFEEMVANFDATAVPIIDGITALVTSSHQIPGDAAAVKAQVEENLASLDGFAEKIQALQDPYNELVEFKLNYKVTYTYSDATGELDQARLDLKQIILAKKTFLEEEERKARINNYTVKADEHMNEAHALDGKINSVDGELEPKRQKLYEVREEVNAKKEKAAEELTPIYEDLEKDQLHLEITSTPASINIFFENLIAHIDTLVKEIDAAIAAAKGLEISEEELNEFKDTFKYFDKDKSNSLEYFELKACLTALGEDITDDQAKEYCKKYNSKGEGTALEFDDYVRFMLDHFSKAETTETTMEAFKAIAQNQPVLTDAQLDQYFSAEDAAYLRSQLKQGENGYEFADWVNSLYNQ</sequence>
<dbReference type="PANTHER" id="PTHR11915">
    <property type="entry name" value="SPECTRIN/FILAMIN RELATED CYTOSKELETAL PROTEIN"/>
    <property type="match status" value="1"/>
</dbReference>
<dbReference type="SMART" id="SM00054">
    <property type="entry name" value="EFh"/>
    <property type="match status" value="1"/>
</dbReference>
<dbReference type="PROSITE" id="PS50222">
    <property type="entry name" value="EF_HAND_2"/>
    <property type="match status" value="1"/>
</dbReference>
<dbReference type="Proteomes" id="UP000001542">
    <property type="component" value="Unassembled WGS sequence"/>
</dbReference>
<feature type="domain" description="Calponin-homology (CH)" evidence="2">
    <location>
        <begin position="131"/>
        <end position="235"/>
    </location>
</feature>
<dbReference type="SUPFAM" id="SSF47576">
    <property type="entry name" value="Calponin-homology domain, CH-domain"/>
    <property type="match status" value="1"/>
</dbReference>
<evidence type="ECO:0000259" key="2">
    <source>
        <dbReference type="PROSITE" id="PS50021"/>
    </source>
</evidence>
<dbReference type="InterPro" id="IPR002048">
    <property type="entry name" value="EF_hand_dom"/>
</dbReference>
<dbReference type="SUPFAM" id="SSF47473">
    <property type="entry name" value="EF-hand"/>
    <property type="match status" value="1"/>
</dbReference>
<dbReference type="VEuPathDB" id="TrichDB:TVAG_190450"/>
<dbReference type="PROSITE" id="PS50021">
    <property type="entry name" value="CH"/>
    <property type="match status" value="2"/>
</dbReference>
<dbReference type="GO" id="GO:0005509">
    <property type="term" value="F:calcium ion binding"/>
    <property type="evidence" value="ECO:0007669"/>
    <property type="project" value="InterPro"/>
</dbReference>
<dbReference type="InterPro" id="IPR018247">
    <property type="entry name" value="EF_Hand_1_Ca_BS"/>
</dbReference>
<reference evidence="4" key="1">
    <citation type="submission" date="2006-10" db="EMBL/GenBank/DDBJ databases">
        <authorList>
            <person name="Amadeo P."/>
            <person name="Zhao Q."/>
            <person name="Wortman J."/>
            <person name="Fraser-Liggett C."/>
            <person name="Carlton J."/>
        </authorList>
    </citation>
    <scope>NUCLEOTIDE SEQUENCE</scope>
    <source>
        <strain evidence="4">G3</strain>
    </source>
</reference>
<proteinExistence type="predicted"/>
<keyword evidence="5" id="KW-1185">Reference proteome</keyword>
<protein>
    <submittedName>
        <fullName evidence="4">Alpha-actinin, putative</fullName>
    </submittedName>
</protein>
<dbReference type="SMR" id="A2DKH3"/>
<name>A2DKH3_TRIV3</name>
<dbReference type="InterPro" id="IPR001715">
    <property type="entry name" value="CH_dom"/>
</dbReference>
<dbReference type="OrthoDB" id="10017054at2759"/>
<dbReference type="InterPro" id="IPR011992">
    <property type="entry name" value="EF-hand-dom_pair"/>
</dbReference>
<dbReference type="FunCoup" id="A2DKH3">
    <property type="interactions" value="15"/>
</dbReference>
<dbReference type="PROSITE" id="PS00018">
    <property type="entry name" value="EF_HAND_1"/>
    <property type="match status" value="1"/>
</dbReference>
<dbReference type="eggNOG" id="KOG0035">
    <property type="taxonomic scope" value="Eukaryota"/>
</dbReference>
<dbReference type="SMART" id="SM00033">
    <property type="entry name" value="CH"/>
    <property type="match status" value="2"/>
</dbReference>
<dbReference type="Pfam" id="PF00307">
    <property type="entry name" value="CH"/>
    <property type="match status" value="2"/>
</dbReference>
<evidence type="ECO:0000313" key="5">
    <source>
        <dbReference type="Proteomes" id="UP000001542"/>
    </source>
</evidence>
<dbReference type="VEuPathDB" id="TrichDB:TVAGG3_0996740"/>
<dbReference type="EMBL" id="DS113211">
    <property type="protein sequence ID" value="EAY19150.1"/>
    <property type="molecule type" value="Genomic_DNA"/>
</dbReference>